<evidence type="ECO:0000313" key="2">
    <source>
        <dbReference type="Proteomes" id="UP000541583"/>
    </source>
</evidence>
<protein>
    <submittedName>
        <fullName evidence="1">Uncharacterized protein</fullName>
    </submittedName>
</protein>
<dbReference type="RefSeq" id="WP_076370872.1">
    <property type="nucleotide sequence ID" value="NZ_FTMG01000002.1"/>
</dbReference>
<organism evidence="1 2">
    <name type="scientific">Mucilaginibacter lappiensis</name>
    <dbReference type="NCBI Taxonomy" id="354630"/>
    <lineage>
        <taxon>Bacteria</taxon>
        <taxon>Pseudomonadati</taxon>
        <taxon>Bacteroidota</taxon>
        <taxon>Sphingobacteriia</taxon>
        <taxon>Sphingobacteriales</taxon>
        <taxon>Sphingobacteriaceae</taxon>
        <taxon>Mucilaginibacter</taxon>
    </lineage>
</organism>
<name>A0ABR6PFY0_9SPHI</name>
<reference evidence="1 2" key="1">
    <citation type="submission" date="2020-08" db="EMBL/GenBank/DDBJ databases">
        <title>Genomic Encyclopedia of Type Strains, Phase IV (KMG-V): Genome sequencing to study the core and pangenomes of soil and plant-associated prokaryotes.</title>
        <authorList>
            <person name="Whitman W."/>
        </authorList>
    </citation>
    <scope>NUCLEOTIDE SEQUENCE [LARGE SCALE GENOMIC DNA]</scope>
    <source>
        <strain evidence="1 2">ANJLi2</strain>
    </source>
</reference>
<sequence>MKPIKSLTNTDKSKLLHELFPGEIPLLLDNILAVCADLKEHKEAYAQTWDFGLFTFDMWLSLAEQAELRIQKYRASMIKSSKVFSEQLFSSFDYTVLFVNDRIIKYAENHSKSDKFKLAVTLLFTT</sequence>
<accession>A0ABR6PFY0</accession>
<gene>
    <name evidence="1" type="ORF">HDF23_001398</name>
</gene>
<dbReference type="EMBL" id="JACHCB010000002">
    <property type="protein sequence ID" value="MBB6108663.1"/>
    <property type="molecule type" value="Genomic_DNA"/>
</dbReference>
<proteinExistence type="predicted"/>
<comment type="caution">
    <text evidence="1">The sequence shown here is derived from an EMBL/GenBank/DDBJ whole genome shotgun (WGS) entry which is preliminary data.</text>
</comment>
<keyword evidence="2" id="KW-1185">Reference proteome</keyword>
<dbReference type="Proteomes" id="UP000541583">
    <property type="component" value="Unassembled WGS sequence"/>
</dbReference>
<evidence type="ECO:0000313" key="1">
    <source>
        <dbReference type="EMBL" id="MBB6108663.1"/>
    </source>
</evidence>